<dbReference type="SUPFAM" id="SSF54695">
    <property type="entry name" value="POZ domain"/>
    <property type="match status" value="1"/>
</dbReference>
<reference evidence="2" key="1">
    <citation type="submission" date="2023-03" db="EMBL/GenBank/DDBJ databases">
        <title>Massive genome expansion in bonnet fungi (Mycena s.s.) driven by repeated elements and novel gene families across ecological guilds.</title>
        <authorList>
            <consortium name="Lawrence Berkeley National Laboratory"/>
            <person name="Harder C.B."/>
            <person name="Miyauchi S."/>
            <person name="Viragh M."/>
            <person name="Kuo A."/>
            <person name="Thoen E."/>
            <person name="Andreopoulos B."/>
            <person name="Lu D."/>
            <person name="Skrede I."/>
            <person name="Drula E."/>
            <person name="Henrissat B."/>
            <person name="Morin E."/>
            <person name="Kohler A."/>
            <person name="Barry K."/>
            <person name="LaButti K."/>
            <person name="Morin E."/>
            <person name="Salamov A."/>
            <person name="Lipzen A."/>
            <person name="Mereny Z."/>
            <person name="Hegedus B."/>
            <person name="Baldrian P."/>
            <person name="Stursova M."/>
            <person name="Weitz H."/>
            <person name="Taylor A."/>
            <person name="Grigoriev I.V."/>
            <person name="Nagy L.G."/>
            <person name="Martin F."/>
            <person name="Kauserud H."/>
        </authorList>
    </citation>
    <scope>NUCLEOTIDE SEQUENCE</scope>
    <source>
        <strain evidence="2">9284</strain>
    </source>
</reference>
<feature type="domain" description="BTB" evidence="1">
    <location>
        <begin position="68"/>
        <end position="131"/>
    </location>
</feature>
<dbReference type="InterPro" id="IPR011333">
    <property type="entry name" value="SKP1/BTB/POZ_sf"/>
</dbReference>
<comment type="caution">
    <text evidence="2">The sequence shown here is derived from an EMBL/GenBank/DDBJ whole genome shotgun (WGS) entry which is preliminary data.</text>
</comment>
<dbReference type="Pfam" id="PF00651">
    <property type="entry name" value="BTB"/>
    <property type="match status" value="1"/>
</dbReference>
<organism evidence="2 3">
    <name type="scientific">Roridomyces roridus</name>
    <dbReference type="NCBI Taxonomy" id="1738132"/>
    <lineage>
        <taxon>Eukaryota</taxon>
        <taxon>Fungi</taxon>
        <taxon>Dikarya</taxon>
        <taxon>Basidiomycota</taxon>
        <taxon>Agaricomycotina</taxon>
        <taxon>Agaricomycetes</taxon>
        <taxon>Agaricomycetidae</taxon>
        <taxon>Agaricales</taxon>
        <taxon>Marasmiineae</taxon>
        <taxon>Mycenaceae</taxon>
        <taxon>Roridomyces</taxon>
    </lineage>
</organism>
<accession>A0AAD7B8J0</accession>
<dbReference type="CDD" id="cd18186">
    <property type="entry name" value="BTB_POZ_ZBTB_KLHL-like"/>
    <property type="match status" value="1"/>
</dbReference>
<keyword evidence="3" id="KW-1185">Reference proteome</keyword>
<evidence type="ECO:0000313" key="2">
    <source>
        <dbReference type="EMBL" id="KAJ7613061.1"/>
    </source>
</evidence>
<evidence type="ECO:0000313" key="3">
    <source>
        <dbReference type="Proteomes" id="UP001221142"/>
    </source>
</evidence>
<protein>
    <recommendedName>
        <fullName evidence="1">BTB domain-containing protein</fullName>
    </recommendedName>
</protein>
<name>A0AAD7B8J0_9AGAR</name>
<sequence length="326" mass="36308">MCRVVFMALTDRHFASNLENNVLAVYVAWRPHPHTHLCSTMSDPAPPISSPNPPPFFPTHPFDSTVGSDATLRSSDGADFHIQRAVLSLVSPVFETMFTLPQAASDSTIPVVELTETSRTLDGALRLFYPGTTLRLDANLIPTAKQHLEKFHATRPLAVYAIACRHQWHDVAVAAAREGLKHPLRVPDGQTPTEMHGMTAAAYYNLLQYHFLCGETAKKTLGLLEWLAYPTEFDVCMCAKTEQMTFTNSTNSTNHWVPDWFSAYLNGIRDVLLRTPGKDVRTLGQFSRALMADRCHNCHQFDLVSFGQSQLPARIAAALSKVELIF</sequence>
<dbReference type="Gene3D" id="3.30.710.10">
    <property type="entry name" value="Potassium Channel Kv1.1, Chain A"/>
    <property type="match status" value="1"/>
</dbReference>
<evidence type="ECO:0000259" key="1">
    <source>
        <dbReference type="PROSITE" id="PS50097"/>
    </source>
</evidence>
<proteinExistence type="predicted"/>
<dbReference type="AlphaFoldDB" id="A0AAD7B8J0"/>
<dbReference type="InterPro" id="IPR000210">
    <property type="entry name" value="BTB/POZ_dom"/>
</dbReference>
<gene>
    <name evidence="2" type="ORF">FB45DRAFT_1065176</name>
</gene>
<dbReference type="Proteomes" id="UP001221142">
    <property type="component" value="Unassembled WGS sequence"/>
</dbReference>
<dbReference type="EMBL" id="JARKIF010000029">
    <property type="protein sequence ID" value="KAJ7613061.1"/>
    <property type="molecule type" value="Genomic_DNA"/>
</dbReference>
<dbReference type="PROSITE" id="PS50097">
    <property type="entry name" value="BTB"/>
    <property type="match status" value="1"/>
</dbReference>